<dbReference type="PROSITE" id="PS50111">
    <property type="entry name" value="CHEMOTAXIS_TRANSDUC_2"/>
    <property type="match status" value="1"/>
</dbReference>
<keyword evidence="3 5" id="KW-0807">Transducer</keyword>
<evidence type="ECO:0000259" key="8">
    <source>
        <dbReference type="PROSITE" id="PS50111"/>
    </source>
</evidence>
<dbReference type="InterPro" id="IPR000014">
    <property type="entry name" value="PAS"/>
</dbReference>
<dbReference type="KEGG" id="tig:THII_2175"/>
<dbReference type="InterPro" id="IPR051310">
    <property type="entry name" value="MCP_chemotaxis"/>
</dbReference>
<keyword evidence="6" id="KW-0175">Coiled coil</keyword>
<evidence type="ECO:0000313" key="11">
    <source>
        <dbReference type="Proteomes" id="UP000031623"/>
    </source>
</evidence>
<dbReference type="AlphaFoldDB" id="A0A090AL39"/>
<dbReference type="PANTHER" id="PTHR43531:SF14">
    <property type="entry name" value="METHYL-ACCEPTING CHEMOTAXIS PROTEIN I-RELATED"/>
    <property type="match status" value="1"/>
</dbReference>
<dbReference type="Pfam" id="PF00015">
    <property type="entry name" value="MCPsignal"/>
    <property type="match status" value="1"/>
</dbReference>
<sequence length="779" mass="86944">MHWLLNTLFSIKTLLNILFLLILFSFSSIAYFTNEERLTDKQGEDFQEQLQTRLELLAHIREHFGYGGIIHHFNNYLLRQQASYRERFEQSFTQLQVALTQYKTLPNLAAEETKTINEVITVAQQYNENIAVIAKLIQANQSIPQIDAIVKIDDSPALSALSTMTARFNDYVHQQGEQLEQQAQWDRQVVFANIITMMIVISIFLVWLTRHISCYLGKAVNIANNIATGNLANAIGTIPHNKIGQLLQSLAHMQVQLRERFAADKRIAEEALRINRALDWVTTSILITDNTYKIIYCNETAQHLFQAKQDEIRQELPLFDADHLLGNPLEVFHRDPEHQYQLLSQLVHSHHATITIGKITLDHTITPIVNAAGERLGLVIEFRDRTLEVATEQEINHVIYAASQGDFQQRINLEDKSDFFKTFSEGLNRIMDFTQSAVGDIMRIAAALATGDLSQQIETHYVGAFHQLKNDINITVDKLTEIMTSISQAAAQVNQAANEISQSNISLNQRTEQQAASLEETAASMEQMTSTVQQNADNAKHASQLALTAQDRAENGGEVVGAAIQAITEINRSSQKITDIISVIDDIAFQTNLLALNAAVEAARAGEQGRGFAVVAAEVRNLAQRSAAAAKEIKKLIEDSVLKVEEGTQLAHKSGETLKDIVIAVKQVSDIIAEIAAASQEQSSGIQQVNKAIVQMDEMTQQNAAMVEEMTSASQSMSEQASDLQRQVAFFKRGQFNLTQDIKKSIPINRLAHQPVVTPIKSPKSSAAKSRVVEEWEDF</sequence>
<dbReference type="SMART" id="SM00304">
    <property type="entry name" value="HAMP"/>
    <property type="match status" value="2"/>
</dbReference>
<reference evidence="10 11" key="1">
    <citation type="journal article" date="2014" name="ISME J.">
        <title>Ecophysiology of Thioploca ingrica as revealed by the complete genome sequence supplemented with proteomic evidence.</title>
        <authorList>
            <person name="Kojima H."/>
            <person name="Ogura Y."/>
            <person name="Yamamoto N."/>
            <person name="Togashi T."/>
            <person name="Mori H."/>
            <person name="Watanabe T."/>
            <person name="Nemoto F."/>
            <person name="Kurokawa K."/>
            <person name="Hayashi T."/>
            <person name="Fukui M."/>
        </authorList>
    </citation>
    <scope>NUCLEOTIDE SEQUENCE [LARGE SCALE GENOMIC DNA]</scope>
</reference>
<gene>
    <name evidence="10" type="ORF">THII_2175</name>
</gene>
<evidence type="ECO:0000256" key="4">
    <source>
        <dbReference type="ARBA" id="ARBA00029447"/>
    </source>
</evidence>
<dbReference type="InterPro" id="IPR035965">
    <property type="entry name" value="PAS-like_dom_sf"/>
</dbReference>
<dbReference type="HOGENOM" id="CLU_000445_107_20_6"/>
<keyword evidence="2" id="KW-0488">Methylation</keyword>
<dbReference type="CDD" id="cd00130">
    <property type="entry name" value="PAS"/>
    <property type="match status" value="1"/>
</dbReference>
<dbReference type="PANTHER" id="PTHR43531">
    <property type="entry name" value="PROTEIN ICFG"/>
    <property type="match status" value="1"/>
</dbReference>
<comment type="subcellular location">
    <subcellularLocation>
        <location evidence="1">Membrane</location>
    </subcellularLocation>
</comment>
<keyword evidence="7" id="KW-1133">Transmembrane helix</keyword>
<dbReference type="Proteomes" id="UP000031623">
    <property type="component" value="Chromosome"/>
</dbReference>
<dbReference type="Gene3D" id="6.10.340.10">
    <property type="match status" value="1"/>
</dbReference>
<feature type="transmembrane region" description="Helical" evidence="7">
    <location>
        <begin position="189"/>
        <end position="208"/>
    </location>
</feature>
<organism evidence="10 11">
    <name type="scientific">Thioploca ingrica</name>
    <dbReference type="NCBI Taxonomy" id="40754"/>
    <lineage>
        <taxon>Bacteria</taxon>
        <taxon>Pseudomonadati</taxon>
        <taxon>Pseudomonadota</taxon>
        <taxon>Gammaproteobacteria</taxon>
        <taxon>Thiotrichales</taxon>
        <taxon>Thiotrichaceae</taxon>
        <taxon>Thioploca</taxon>
    </lineage>
</organism>
<keyword evidence="11" id="KW-1185">Reference proteome</keyword>
<evidence type="ECO:0000256" key="6">
    <source>
        <dbReference type="SAM" id="Coils"/>
    </source>
</evidence>
<evidence type="ECO:0000313" key="10">
    <source>
        <dbReference type="EMBL" id="BAP56472.1"/>
    </source>
</evidence>
<dbReference type="PROSITE" id="PS50885">
    <property type="entry name" value="HAMP"/>
    <property type="match status" value="1"/>
</dbReference>
<evidence type="ECO:0000256" key="3">
    <source>
        <dbReference type="ARBA" id="ARBA00023224"/>
    </source>
</evidence>
<proteinExistence type="inferred from homology"/>
<dbReference type="SUPFAM" id="SSF58104">
    <property type="entry name" value="Methyl-accepting chemotaxis protein (MCP) signaling domain"/>
    <property type="match status" value="1"/>
</dbReference>
<dbReference type="SMART" id="SM00283">
    <property type="entry name" value="MA"/>
    <property type="match status" value="1"/>
</dbReference>
<dbReference type="EMBL" id="AP014633">
    <property type="protein sequence ID" value="BAP56472.1"/>
    <property type="molecule type" value="Genomic_DNA"/>
</dbReference>
<dbReference type="STRING" id="40754.THII_2175"/>
<dbReference type="SUPFAM" id="SSF55785">
    <property type="entry name" value="PYP-like sensor domain (PAS domain)"/>
    <property type="match status" value="1"/>
</dbReference>
<dbReference type="Pfam" id="PF13188">
    <property type="entry name" value="PAS_8"/>
    <property type="match status" value="1"/>
</dbReference>
<evidence type="ECO:0000256" key="5">
    <source>
        <dbReference type="PROSITE-ProRule" id="PRU00284"/>
    </source>
</evidence>
<keyword evidence="7" id="KW-0472">Membrane</keyword>
<dbReference type="Pfam" id="PF18947">
    <property type="entry name" value="HAMP_2"/>
    <property type="match status" value="1"/>
</dbReference>
<dbReference type="GO" id="GO:0007165">
    <property type="term" value="P:signal transduction"/>
    <property type="evidence" value="ECO:0007669"/>
    <property type="project" value="UniProtKB-KW"/>
</dbReference>
<feature type="transmembrane region" description="Helical" evidence="7">
    <location>
        <begin position="13"/>
        <end position="32"/>
    </location>
</feature>
<dbReference type="InterPro" id="IPR003660">
    <property type="entry name" value="HAMP_dom"/>
</dbReference>
<dbReference type="Gene3D" id="1.10.287.950">
    <property type="entry name" value="Methyl-accepting chemotaxis protein"/>
    <property type="match status" value="1"/>
</dbReference>
<dbReference type="GO" id="GO:0004888">
    <property type="term" value="F:transmembrane signaling receptor activity"/>
    <property type="evidence" value="ECO:0007669"/>
    <property type="project" value="TreeGrafter"/>
</dbReference>
<protein>
    <submittedName>
        <fullName evidence="10">Methyl-accepting chemotaxis protein</fullName>
    </submittedName>
</protein>
<feature type="domain" description="HAMP" evidence="9">
    <location>
        <begin position="432"/>
        <end position="484"/>
    </location>
</feature>
<evidence type="ECO:0000256" key="1">
    <source>
        <dbReference type="ARBA" id="ARBA00004370"/>
    </source>
</evidence>
<dbReference type="CDD" id="cd11386">
    <property type="entry name" value="MCP_signal"/>
    <property type="match status" value="1"/>
</dbReference>
<dbReference type="FunFam" id="1.10.287.950:FF:000001">
    <property type="entry name" value="Methyl-accepting chemotaxis sensory transducer"/>
    <property type="match status" value="1"/>
</dbReference>
<feature type="domain" description="Methyl-accepting transducer" evidence="8">
    <location>
        <begin position="489"/>
        <end position="718"/>
    </location>
</feature>
<evidence type="ECO:0000259" key="9">
    <source>
        <dbReference type="PROSITE" id="PS50885"/>
    </source>
</evidence>
<comment type="similarity">
    <text evidence="4">Belongs to the methyl-accepting chemotaxis (MCP) protein family.</text>
</comment>
<name>A0A090AL39_9GAMM</name>
<dbReference type="GO" id="GO:0005886">
    <property type="term" value="C:plasma membrane"/>
    <property type="evidence" value="ECO:0007669"/>
    <property type="project" value="TreeGrafter"/>
</dbReference>
<dbReference type="InterPro" id="IPR004089">
    <property type="entry name" value="MCPsignal_dom"/>
</dbReference>
<keyword evidence="7" id="KW-0812">Transmembrane</keyword>
<dbReference type="Gene3D" id="3.30.450.20">
    <property type="entry name" value="PAS domain"/>
    <property type="match status" value="1"/>
</dbReference>
<evidence type="ECO:0000256" key="7">
    <source>
        <dbReference type="SAM" id="Phobius"/>
    </source>
</evidence>
<dbReference type="GO" id="GO:0006935">
    <property type="term" value="P:chemotaxis"/>
    <property type="evidence" value="ECO:0007669"/>
    <property type="project" value="TreeGrafter"/>
</dbReference>
<dbReference type="OrthoDB" id="6433966at2"/>
<accession>A0A090AL39</accession>
<evidence type="ECO:0000256" key="2">
    <source>
        <dbReference type="ARBA" id="ARBA00022481"/>
    </source>
</evidence>
<feature type="coiled-coil region" evidence="6">
    <location>
        <begin position="689"/>
        <end position="727"/>
    </location>
</feature>